<protein>
    <submittedName>
        <fullName evidence="1">Unplaced genomic scaffold CY34scaffold_565, whole genome shotgun sequence</fullName>
    </submittedName>
</protein>
<dbReference type="Proteomes" id="UP000054485">
    <property type="component" value="Unassembled WGS sequence"/>
</dbReference>
<name>A0A0D0AKN3_9AGAM</name>
<reference evidence="2" key="2">
    <citation type="submission" date="2015-01" db="EMBL/GenBank/DDBJ databases">
        <title>Evolutionary Origins and Diversification of the Mycorrhizal Mutualists.</title>
        <authorList>
            <consortium name="DOE Joint Genome Institute"/>
            <consortium name="Mycorrhizal Genomics Consortium"/>
            <person name="Kohler A."/>
            <person name="Kuo A."/>
            <person name="Nagy L.G."/>
            <person name="Floudas D."/>
            <person name="Copeland A."/>
            <person name="Barry K.W."/>
            <person name="Cichocki N."/>
            <person name="Veneault-Fourrey C."/>
            <person name="LaButti K."/>
            <person name="Lindquist E.A."/>
            <person name="Lipzen A."/>
            <person name="Lundell T."/>
            <person name="Morin E."/>
            <person name="Murat C."/>
            <person name="Riley R."/>
            <person name="Ohm R."/>
            <person name="Sun H."/>
            <person name="Tunlid A."/>
            <person name="Henrissat B."/>
            <person name="Grigoriev I.V."/>
            <person name="Hibbett D.S."/>
            <person name="Martin F."/>
        </authorList>
    </citation>
    <scope>NUCLEOTIDE SEQUENCE [LARGE SCALE GENOMIC DNA]</scope>
    <source>
        <strain evidence="2">UH-Slu-Lm8-n1</strain>
    </source>
</reference>
<dbReference type="AlphaFoldDB" id="A0A0D0AKN3"/>
<proteinExistence type="predicted"/>
<gene>
    <name evidence="1" type="ORF">CY34DRAFT_812624</name>
</gene>
<dbReference type="HOGENOM" id="CLU_1054115_0_0_1"/>
<dbReference type="OrthoDB" id="2660897at2759"/>
<reference evidence="1 2" key="1">
    <citation type="submission" date="2014-04" db="EMBL/GenBank/DDBJ databases">
        <authorList>
            <consortium name="DOE Joint Genome Institute"/>
            <person name="Kuo A."/>
            <person name="Ruytinx J."/>
            <person name="Rineau F."/>
            <person name="Colpaert J."/>
            <person name="Kohler A."/>
            <person name="Nagy L.G."/>
            <person name="Floudas D."/>
            <person name="Copeland A."/>
            <person name="Barry K.W."/>
            <person name="Cichocki N."/>
            <person name="Veneault-Fourrey C."/>
            <person name="LaButti K."/>
            <person name="Lindquist E.A."/>
            <person name="Lipzen A."/>
            <person name="Lundell T."/>
            <person name="Morin E."/>
            <person name="Murat C."/>
            <person name="Sun H."/>
            <person name="Tunlid A."/>
            <person name="Henrissat B."/>
            <person name="Grigoriev I.V."/>
            <person name="Hibbett D.S."/>
            <person name="Martin F."/>
            <person name="Nordberg H.P."/>
            <person name="Cantor M.N."/>
            <person name="Hua S.X."/>
        </authorList>
    </citation>
    <scope>NUCLEOTIDE SEQUENCE [LARGE SCALE GENOMIC DNA]</scope>
    <source>
        <strain evidence="1 2">UH-Slu-Lm8-n1</strain>
    </source>
</reference>
<sequence>MAYHSSAGFRPGIAGQFDSPHPHLFSHISLQDKSESRSKPMYEDVKNIQYWITAVNSPDIDSKLPSSPDGIFAHPFNSFGHHGPCDLQDDEYGSCDGLNGLMTFDISPWLAHHMKSLSDSSDDTAASSTVSDREAAAQYIDIAWDSPWYRLPGTSSPISSSPLPDSYSCACSPDVRQAMAQQELLLDFFHEELRRIIPGAHDYDSAWLEDVDPDLVLSPVQSYEELCWQSAVSDTHRLHPDVPVGLGD</sequence>
<evidence type="ECO:0000313" key="1">
    <source>
        <dbReference type="EMBL" id="KIK34837.1"/>
    </source>
</evidence>
<accession>A0A0D0AKN3</accession>
<evidence type="ECO:0000313" key="2">
    <source>
        <dbReference type="Proteomes" id="UP000054485"/>
    </source>
</evidence>
<dbReference type="EMBL" id="KN835696">
    <property type="protein sequence ID" value="KIK34837.1"/>
    <property type="molecule type" value="Genomic_DNA"/>
</dbReference>
<organism evidence="1 2">
    <name type="scientific">Suillus luteus UH-Slu-Lm8-n1</name>
    <dbReference type="NCBI Taxonomy" id="930992"/>
    <lineage>
        <taxon>Eukaryota</taxon>
        <taxon>Fungi</taxon>
        <taxon>Dikarya</taxon>
        <taxon>Basidiomycota</taxon>
        <taxon>Agaricomycotina</taxon>
        <taxon>Agaricomycetes</taxon>
        <taxon>Agaricomycetidae</taxon>
        <taxon>Boletales</taxon>
        <taxon>Suillineae</taxon>
        <taxon>Suillaceae</taxon>
        <taxon>Suillus</taxon>
    </lineage>
</organism>
<dbReference type="InParanoid" id="A0A0D0AKN3"/>
<keyword evidence="2" id="KW-1185">Reference proteome</keyword>